<evidence type="ECO:0000256" key="1">
    <source>
        <dbReference type="SAM" id="SignalP"/>
    </source>
</evidence>
<keyword evidence="3" id="KW-1185">Reference proteome</keyword>
<accession>A0ABZ0IN13</accession>
<dbReference type="Gene3D" id="1.25.40.10">
    <property type="entry name" value="Tetratricopeptide repeat domain"/>
    <property type="match status" value="1"/>
</dbReference>
<sequence length="875" mass="99518">MKMHKPFLLVLTVLISFSLHADKNKKAAKALAKGDVDKAREIVIESLQDDIVNPGGNYLYSLIYTIDSLPDYSIDSAQKYILAARVDWPLLTEKEQGKSVKNGFYPSLFEVQKERVDSLAFLRAVAQGDVVAYESFMRQFADADKVPLARTKRDSVAFSDASEVNTWQAYQRFYEAYPEAEQVPEAQERYKVLIFNDLTKDRKLSSFKDFLRNFPATPFRKEAEEQIFEIMTAANEPESYLRFMAEYPNSHMKKRAFDFIFAIDQAAYNFQYYSRYTPTRAIQDSLDNLRKLENIYLVPFYENEKYGFLKPNGAVLFGPTFSSISTDYLCGDIVSEFLLVDDKVINRQGGIITEGEFDVVESIGGGLIKAGSEGKMGVWHKSGYQILPRQYDDISLLDSRLLLISKGEKAGLASYNGRILIAPQYDDITVEGQFWIFIKDDLLAFTNIKKIAAIANQEELKLSFVYEELEKLPNGDMIGYNGDSECIIDKNQEVVIPMGVQNIYPMGDNWLVKQPFGYRIFYNDTRKYSDNLFPEVEFNSQWLAWKSDTAWALVNKQSARGIIFRLDSAKLINEDVALTFKDLKGTAHFYNGTRVDFTKGDKVYVLGDPYRKDNYDSKSQFLVIENSKLKKVYSMQGKLLFELKQGSLRYLSPNYLVVENRGKQGIVDTTGKQTLAIKYDGIGQADAEGLVTVLLDGKFGSYHLATGALAAPKYETRARYFNDQLLTTTLKGATGLTNFEGKTVLPFEYEKVQVWTDSLVMAQKEGLWSITSLDGKKTYYMPFINFQVVKDDNEEKILKIYTNDGYGVLSSKNGVVLAPTYNDLVNLGSDTLPLYFAEKHVREAEFYVVVYADAKGNPIKSQAFRGEEYDKIFCQ</sequence>
<dbReference type="InterPro" id="IPR011990">
    <property type="entry name" value="TPR-like_helical_dom_sf"/>
</dbReference>
<dbReference type="Proteomes" id="UP001302349">
    <property type="component" value="Chromosome"/>
</dbReference>
<keyword evidence="1" id="KW-0732">Signal</keyword>
<dbReference type="Pfam" id="PF14903">
    <property type="entry name" value="WG_beta_rep"/>
    <property type="match status" value="2"/>
</dbReference>
<feature type="chain" id="PRO_5047195777" evidence="1">
    <location>
        <begin position="22"/>
        <end position="875"/>
    </location>
</feature>
<feature type="signal peptide" evidence="1">
    <location>
        <begin position="1"/>
        <end position="21"/>
    </location>
</feature>
<dbReference type="RefSeq" id="WP_317488594.1">
    <property type="nucleotide sequence ID" value="NZ_CP136051.1"/>
</dbReference>
<proteinExistence type="predicted"/>
<evidence type="ECO:0000313" key="3">
    <source>
        <dbReference type="Proteomes" id="UP001302349"/>
    </source>
</evidence>
<protein>
    <submittedName>
        <fullName evidence="2">WG repeat-containing protein</fullName>
    </submittedName>
</protein>
<dbReference type="EMBL" id="CP136051">
    <property type="protein sequence ID" value="WOK05843.1"/>
    <property type="molecule type" value="Genomic_DNA"/>
</dbReference>
<dbReference type="PANTHER" id="PTHR37841">
    <property type="entry name" value="GLR2918 PROTEIN"/>
    <property type="match status" value="1"/>
</dbReference>
<name>A0ABZ0IN13_9BACT</name>
<organism evidence="2 3">
    <name type="scientific">Imperialibacter roseus</name>
    <dbReference type="NCBI Taxonomy" id="1324217"/>
    <lineage>
        <taxon>Bacteria</taxon>
        <taxon>Pseudomonadati</taxon>
        <taxon>Bacteroidota</taxon>
        <taxon>Cytophagia</taxon>
        <taxon>Cytophagales</taxon>
        <taxon>Flammeovirgaceae</taxon>
        <taxon>Imperialibacter</taxon>
    </lineage>
</organism>
<evidence type="ECO:0000313" key="2">
    <source>
        <dbReference type="EMBL" id="WOK05843.1"/>
    </source>
</evidence>
<reference evidence="2 3" key="1">
    <citation type="journal article" date="2023" name="Microbiol. Resour. Announc.">
        <title>Complete Genome Sequence of Imperialibacter roseus strain P4T.</title>
        <authorList>
            <person name="Tizabi D.R."/>
            <person name="Bachvaroff T."/>
            <person name="Hill R.T."/>
        </authorList>
    </citation>
    <scope>NUCLEOTIDE SEQUENCE [LARGE SCALE GENOMIC DNA]</scope>
    <source>
        <strain evidence="2 3">P4T</strain>
    </source>
</reference>
<dbReference type="PANTHER" id="PTHR37841:SF1">
    <property type="entry name" value="DUF3298 DOMAIN-CONTAINING PROTEIN"/>
    <property type="match status" value="1"/>
</dbReference>
<dbReference type="InterPro" id="IPR032774">
    <property type="entry name" value="WG_beta_rep"/>
</dbReference>
<gene>
    <name evidence="2" type="ORF">RT717_22470</name>
</gene>